<organism evidence="1 2">
    <name type="scientific">Leucobacter coleopterorum</name>
    <dbReference type="NCBI Taxonomy" id="2714933"/>
    <lineage>
        <taxon>Bacteria</taxon>
        <taxon>Bacillati</taxon>
        <taxon>Actinomycetota</taxon>
        <taxon>Actinomycetes</taxon>
        <taxon>Micrococcales</taxon>
        <taxon>Microbacteriaceae</taxon>
        <taxon>Leucobacter</taxon>
    </lineage>
</organism>
<evidence type="ECO:0000313" key="2">
    <source>
        <dbReference type="Proteomes" id="UP000503441"/>
    </source>
</evidence>
<sequence>MSTKLTQLVGVLGIGSAFTALVDAEAGPHTNVTRFGEAWNVRSSTGQASVVHSVEALLEAVALPATPCEPADREAARNCLELLLAGPLAEPAVHPSAAELLTALRVERSESPVSLP</sequence>
<proteinExistence type="predicted"/>
<name>A0ABX6JU56_9MICO</name>
<accession>A0ABX6JU56</accession>
<reference evidence="1 2" key="1">
    <citation type="submission" date="2020-03" db="EMBL/GenBank/DDBJ databases">
        <title>Leucobacter sp. nov., isolated from beetles.</title>
        <authorList>
            <person name="Hyun D.-W."/>
            <person name="Bae J.-W."/>
        </authorList>
    </citation>
    <scope>NUCLEOTIDE SEQUENCE [LARGE SCALE GENOMIC DNA]</scope>
    <source>
        <strain evidence="1 2">HDW9A</strain>
    </source>
</reference>
<evidence type="ECO:0000313" key="1">
    <source>
        <dbReference type="EMBL" id="QIM17807.1"/>
    </source>
</evidence>
<dbReference type="EMBL" id="CP049933">
    <property type="protein sequence ID" value="QIM17807.1"/>
    <property type="molecule type" value="Genomic_DNA"/>
</dbReference>
<keyword evidence="2" id="KW-1185">Reference proteome</keyword>
<dbReference type="Proteomes" id="UP000503441">
    <property type="component" value="Chromosome"/>
</dbReference>
<gene>
    <name evidence="1" type="ORF">G7066_02260</name>
</gene>
<dbReference type="RefSeq" id="WP_166328718.1">
    <property type="nucleotide sequence ID" value="NZ_CP049933.1"/>
</dbReference>
<protein>
    <submittedName>
        <fullName evidence="1">Uncharacterized protein</fullName>
    </submittedName>
</protein>